<sequence>MTCSECVIRHSCEKKNGLVDKTSSNWLTSLLYFDRFVILGEVQVTSYSTMGAGESKPALKPRAPHIYATNRVKGVKEIFLRVRGDKLRETKEFTRIMDEAKGMVAAAQATGKLNNHHKDEKEKERRIHNSLIHGGFNHFPFGETMPFPAENDGHLMYVSVHDGDKMWLTDMAVDPERYGCVTIKGDQEGISVYPSNPKPCWVQLQDDCSSLSSKNLLEVERRSNNIPVYLGRAIWQADLLDPERHRVLVCKVWQENRRLCVYPDMVSFIQLGRPRISALSATRYEWVRAEPGNPVPVNAVRVSDKDGSQPVYLGRIHGDRACGITEVDGMFNKFIASMNVHLLSGDQLTASTGEVLLLTAEPMQPRDGKRPKK</sequence>
<name>A0A3M6USJ3_POCDA</name>
<dbReference type="EMBL" id="RCHS01000872">
    <property type="protein sequence ID" value="RMX56298.1"/>
    <property type="molecule type" value="Genomic_DNA"/>
</dbReference>
<evidence type="ECO:0000313" key="1">
    <source>
        <dbReference type="EMBL" id="RMX56298.1"/>
    </source>
</evidence>
<keyword evidence="2" id="KW-1185">Reference proteome</keyword>
<protein>
    <submittedName>
        <fullName evidence="1">Uncharacterized protein</fullName>
    </submittedName>
</protein>
<dbReference type="AlphaFoldDB" id="A0A3M6USJ3"/>
<comment type="caution">
    <text evidence="1">The sequence shown here is derived from an EMBL/GenBank/DDBJ whole genome shotgun (WGS) entry which is preliminary data.</text>
</comment>
<dbReference type="Proteomes" id="UP000275408">
    <property type="component" value="Unassembled WGS sequence"/>
</dbReference>
<proteinExistence type="predicted"/>
<reference evidence="1 2" key="1">
    <citation type="journal article" date="2018" name="Sci. Rep.">
        <title>Comparative analysis of the Pocillopora damicornis genome highlights role of immune system in coral evolution.</title>
        <authorList>
            <person name="Cunning R."/>
            <person name="Bay R.A."/>
            <person name="Gillette P."/>
            <person name="Baker A.C."/>
            <person name="Traylor-Knowles N."/>
        </authorList>
    </citation>
    <scope>NUCLEOTIDE SEQUENCE [LARGE SCALE GENOMIC DNA]</scope>
    <source>
        <strain evidence="1">RSMAS</strain>
        <tissue evidence="1">Whole animal</tissue>
    </source>
</reference>
<dbReference type="OrthoDB" id="5986790at2759"/>
<accession>A0A3M6USJ3</accession>
<evidence type="ECO:0000313" key="2">
    <source>
        <dbReference type="Proteomes" id="UP000275408"/>
    </source>
</evidence>
<organism evidence="1 2">
    <name type="scientific">Pocillopora damicornis</name>
    <name type="common">Cauliflower coral</name>
    <name type="synonym">Millepora damicornis</name>
    <dbReference type="NCBI Taxonomy" id="46731"/>
    <lineage>
        <taxon>Eukaryota</taxon>
        <taxon>Metazoa</taxon>
        <taxon>Cnidaria</taxon>
        <taxon>Anthozoa</taxon>
        <taxon>Hexacorallia</taxon>
        <taxon>Scleractinia</taxon>
        <taxon>Astrocoeniina</taxon>
        <taxon>Pocilloporidae</taxon>
        <taxon>Pocillopora</taxon>
    </lineage>
</organism>
<gene>
    <name evidence="1" type="ORF">pdam_00011450</name>
</gene>